<evidence type="ECO:0000256" key="4">
    <source>
        <dbReference type="ARBA" id="ARBA00008926"/>
    </source>
</evidence>
<evidence type="ECO:0000256" key="16">
    <source>
        <dbReference type="ARBA" id="ARBA00023136"/>
    </source>
</evidence>
<evidence type="ECO:0000256" key="8">
    <source>
        <dbReference type="ARBA" id="ARBA00022737"/>
    </source>
</evidence>
<comment type="subcellular location">
    <subcellularLocation>
        <location evidence="2">Nucleus membrane</location>
        <topology evidence="2">Peripheral membrane protein</topology>
        <orientation evidence="2">Nucleoplasmic side</orientation>
    </subcellularLocation>
    <subcellularLocation>
        <location evidence="1">Nucleus</location>
        <location evidence="1">Nuclear pore complex</location>
    </subcellularLocation>
    <subcellularLocation>
        <location evidence="3">Nucleus</location>
        <location evidence="3">Nucleoplasm</location>
    </subcellularLocation>
</comment>
<dbReference type="Gene3D" id="1.10.10.2360">
    <property type="match status" value="1"/>
</dbReference>
<evidence type="ECO:0000256" key="5">
    <source>
        <dbReference type="ARBA" id="ARBA00013472"/>
    </source>
</evidence>
<evidence type="ECO:0000256" key="6">
    <source>
        <dbReference type="ARBA" id="ARBA00022448"/>
    </source>
</evidence>
<evidence type="ECO:0000256" key="18">
    <source>
        <dbReference type="SAM" id="Coils"/>
    </source>
</evidence>
<feature type="region of interest" description="Disordered" evidence="19">
    <location>
        <begin position="706"/>
        <end position="748"/>
    </location>
</feature>
<dbReference type="GO" id="GO:0031965">
    <property type="term" value="C:nuclear membrane"/>
    <property type="evidence" value="ECO:0007669"/>
    <property type="project" value="UniProtKB-SubCell"/>
</dbReference>
<evidence type="ECO:0000256" key="2">
    <source>
        <dbReference type="ARBA" id="ARBA00004620"/>
    </source>
</evidence>
<dbReference type="Gene3D" id="3.30.1610.10">
    <property type="entry name" value="Peptidase S59, nucleoporin"/>
    <property type="match status" value="1"/>
</dbReference>
<comment type="similarity">
    <text evidence="4">Belongs to the nucleoporin GLFG family.</text>
</comment>
<dbReference type="SUPFAM" id="SSF82215">
    <property type="entry name" value="C-terminal autoproteolytic domain of nucleoporin nup98"/>
    <property type="match status" value="1"/>
</dbReference>
<evidence type="ECO:0000256" key="17">
    <source>
        <dbReference type="ARBA" id="ARBA00023242"/>
    </source>
</evidence>
<evidence type="ECO:0000256" key="1">
    <source>
        <dbReference type="ARBA" id="ARBA00004567"/>
    </source>
</evidence>
<feature type="coiled-coil region" evidence="18">
    <location>
        <begin position="1753"/>
        <end position="1780"/>
    </location>
</feature>
<dbReference type="PROSITE" id="PS51434">
    <property type="entry name" value="NUP_C"/>
    <property type="match status" value="1"/>
</dbReference>
<keyword evidence="6" id="KW-0813">Transport</keyword>
<organism evidence="21 22">
    <name type="scientific">Sinanodonta woodiana</name>
    <name type="common">Chinese pond mussel</name>
    <name type="synonym">Anodonta woodiana</name>
    <dbReference type="NCBI Taxonomy" id="1069815"/>
    <lineage>
        <taxon>Eukaryota</taxon>
        <taxon>Metazoa</taxon>
        <taxon>Spiralia</taxon>
        <taxon>Lophotrochozoa</taxon>
        <taxon>Mollusca</taxon>
        <taxon>Bivalvia</taxon>
        <taxon>Autobranchia</taxon>
        <taxon>Heteroconchia</taxon>
        <taxon>Palaeoheterodonta</taxon>
        <taxon>Unionida</taxon>
        <taxon>Unionoidea</taxon>
        <taxon>Unionidae</taxon>
        <taxon>Unioninae</taxon>
        <taxon>Sinanodonta</taxon>
    </lineage>
</organism>
<dbReference type="InterPro" id="IPR007230">
    <property type="entry name" value="Nup98_auto-Pept-S59_dom"/>
</dbReference>
<dbReference type="Pfam" id="PF04096">
    <property type="entry name" value="Nucleoporin2"/>
    <property type="match status" value="1"/>
</dbReference>
<keyword evidence="15" id="KW-0906">Nuclear pore complex</keyword>
<dbReference type="Proteomes" id="UP001634394">
    <property type="component" value="Unassembled WGS sequence"/>
</dbReference>
<keyword evidence="7" id="KW-0645">Protease</keyword>
<keyword evidence="11" id="KW-0509">mRNA transport</keyword>
<evidence type="ECO:0000256" key="7">
    <source>
        <dbReference type="ARBA" id="ARBA00022670"/>
    </source>
</evidence>
<proteinExistence type="inferred from homology"/>
<sequence>MFGAKPFGTPFASSTSTFGTSTPFGGNTSTFTAKTTGTSTGFATPGFGSNTPAPTGGLFGQNTSLSTTTGLFGGGQQTNTFGGNQNSSFAFGSTPSASGGLFGQNNQSTGAGLFATPVSNTAFGAKTPGFSGFAATGNAASTGGALFGGAQSSGSSLFGQPSASLGFTQTATSGTTVKFNPPNGQDTIVKNGVTTNINTKHQCITAMKEYENKSIEELRLEDYTANRKGKQQQAGGSLFGSTPATQTTGFNFGGAGSSTGFGASAGFGTSTGTSLFGQQQSTGLFGQQNKTPFGTTTAANTGLGFGTNTSTGTSLFGQQQKPGGLFGTNPVTTQSSLFGTSTGTSFGSTSTFPSTVFGTSQQPSTGLFAQKLPAFGTSTAGSTGFSFNAGSSQGSTNLFAKPLPNSTFTGFNTASTATTGFGTSGGSLFNTAKPGTFGFNTTTSAPSFGFGAGLNTGANLFGSAQNKPAFGNLGTTTGNTAFGTAFSAPNFNLGGITSTLGQTSGPTTTTSNTVQLQQTILALTHSPYGDSPLFRNIKQTSTKLEDVLKPTNPAAQKAALAQTGQYKVSNRPTAKIKPKSIHGVLNGGKSQLFDGLEDDDFSFGNDTFVPRKSVKKLVIKKTGENDSSIRSRASSIAEEFASQTESIAIQHSTIINRKTPDHNTQHSVDEERLDTENIIRSKEMSDPISDTPNKDMDDTIALLNARNKGTSQEPAMKLQDTSVLSHSNSSENDAMDERPTTPPPPHPAGIVLRRPGYFTVPNLEELAELVDDNGDCFVEDFTIARDGYGSIYFPGVTNVANLNLDDIVFFRRKEVVVYPDDDNKPPVGEGLNKKAEITLDCVWPRDKSVGTPIKDAEKLKVMKWQDRLEENSQKNGAKFVDYRPETGSWVFEVKHFSKYGLLDDSDDEDLSEQEKKKLRSTQQNQLTVQKQKVHVEELKQKEGQKKSVGPVPRQFIVGGDDDDDDHDDNMTPVRREVPMTDDDLEMPDITRERLPDHMLEMSDDLHDDSTMNMQPSSHRQATRMGVSARDMQVMKASFFDEEELPEPAFGSQMFAQKKTGTQSPVTVQRDSGTPSLFSSALKSKFMSPVKLPSLPFSESQREERGIYSTRMITPEPIRPLPPSFQPPVAEHLVLASGLTTKDMPRKIVGSRIQRAIPMPEESFNYQKQHLLVDAGLFMGRSFRVGWGPNWTLANCGSPILAVSSDKKDEKQAGTLSLFNSGHKRSPAINNVTQWKVSVEKVHVADYLREEDKMVLHNHEEMLLIQLDHSESNMENGCPVFAPAMGVEALHQYAKQIKEDIAKTGSHPDAHTLCHMKDVWELCVALWGKLTEFMDMDVENDSYLYHQARQEAVSNWLADTAVDVIKREMQTVKYEDQGYLKAILSSLTGRQIANACALAQKSGDHRLALLLAEAIGSNEPRQMLDQQIEEWQELNANPFFKLVRNKIYSLMAGKLVLQTREGPINTCEGLDWKRALALHLWYHCRANSTISEALEEYDRSFSGDEPYSQAPFPPYVETDEDSLIDIRHIAVFDTCYHLLKLYCRRSHQLEITLNPVTSTINQTDYRLSWHLSQVLQSLSYTHLSPFHRASLHMNFASQLEALDMWEWAVFVTLHIEDRTSRESAVRCILNRYITLSKEDSYMSKENFLKEKLKIPAEWIHHAKALRARHECKPHDEAYHLLKAGLWNQSHMIIIEHLAPDAIISENYDYLLKFLVELSTPPSRCETIQDWRRGGMIFLDYINLCNAHGKIKQSAKSDSREMDRLQEELKNLCLRVGNIQCRNSRDRLCQSEMAKKSAVLLRSTGHAQPSARLLASVIGGLPMPEDYSLQELNALTRSFILEQTA</sequence>
<feature type="compositionally biased region" description="Polar residues" evidence="19">
    <location>
        <begin position="920"/>
        <end position="930"/>
    </location>
</feature>
<dbReference type="InterPro" id="IPR037665">
    <property type="entry name" value="Nucleoporin_S59-like"/>
</dbReference>
<dbReference type="InterPro" id="IPR036903">
    <property type="entry name" value="Nup98_auto-Pept-S59_dom_sf"/>
</dbReference>
<evidence type="ECO:0000256" key="3">
    <source>
        <dbReference type="ARBA" id="ARBA00004642"/>
    </source>
</evidence>
<dbReference type="InterPro" id="IPR021967">
    <property type="entry name" value="Nup98_C"/>
</dbReference>
<evidence type="ECO:0000256" key="14">
    <source>
        <dbReference type="ARBA" id="ARBA00023010"/>
    </source>
</evidence>
<feature type="region of interest" description="Disordered" evidence="19">
    <location>
        <begin position="1"/>
        <end position="32"/>
    </location>
</feature>
<keyword evidence="10" id="KW-0068">Autocatalytic cleavage</keyword>
<dbReference type="GO" id="GO:0006508">
    <property type="term" value="P:proteolysis"/>
    <property type="evidence" value="ECO:0007669"/>
    <property type="project" value="UniProtKB-KW"/>
</dbReference>
<evidence type="ECO:0000256" key="11">
    <source>
        <dbReference type="ARBA" id="ARBA00022816"/>
    </source>
</evidence>
<protein>
    <recommendedName>
        <fullName evidence="5">Nuclear pore complex protein Nup98-Nup96</fullName>
    </recommendedName>
</protein>
<name>A0ABD3X3F7_SINWO</name>
<dbReference type="Gene3D" id="1.25.40.690">
    <property type="match status" value="1"/>
</dbReference>
<keyword evidence="9" id="KW-0378">Hydrolase</keyword>
<keyword evidence="14" id="KW-0811">Translocation</keyword>
<dbReference type="PANTHER" id="PTHR23198">
    <property type="entry name" value="NUCLEOPORIN"/>
    <property type="match status" value="1"/>
</dbReference>
<accession>A0ABD3X3F7</accession>
<reference evidence="21 22" key="1">
    <citation type="submission" date="2024-11" db="EMBL/GenBank/DDBJ databases">
        <title>Chromosome-level genome assembly of the freshwater bivalve Anodonta woodiana.</title>
        <authorList>
            <person name="Chen X."/>
        </authorList>
    </citation>
    <scope>NUCLEOTIDE SEQUENCE [LARGE SCALE GENOMIC DNA]</scope>
    <source>
        <strain evidence="21">MN2024</strain>
        <tissue evidence="21">Gills</tissue>
    </source>
</reference>
<evidence type="ECO:0000256" key="12">
    <source>
        <dbReference type="ARBA" id="ARBA00022825"/>
    </source>
</evidence>
<dbReference type="GO" id="GO:0005643">
    <property type="term" value="C:nuclear pore"/>
    <property type="evidence" value="ECO:0007669"/>
    <property type="project" value="UniProtKB-SubCell"/>
</dbReference>
<evidence type="ECO:0000313" key="21">
    <source>
        <dbReference type="EMBL" id="KAL3880557.1"/>
    </source>
</evidence>
<keyword evidence="18" id="KW-0175">Coiled coil</keyword>
<evidence type="ECO:0000256" key="13">
    <source>
        <dbReference type="ARBA" id="ARBA00022927"/>
    </source>
</evidence>
<dbReference type="Pfam" id="PF12110">
    <property type="entry name" value="Nup96"/>
    <property type="match status" value="1"/>
</dbReference>
<dbReference type="PANTHER" id="PTHR23198:SF6">
    <property type="entry name" value="NUCLEAR PORE COMPLEX PROTEIN NUP98-NUP96"/>
    <property type="match status" value="1"/>
</dbReference>
<gene>
    <name evidence="21" type="ORF">ACJMK2_032788</name>
</gene>
<keyword evidence="16" id="KW-0472">Membrane</keyword>
<feature type="compositionally biased region" description="Polar residues" evidence="19">
    <location>
        <begin position="707"/>
        <end position="732"/>
    </location>
</feature>
<keyword evidence="13" id="KW-0653">Protein transport</keyword>
<evidence type="ECO:0000256" key="10">
    <source>
        <dbReference type="ARBA" id="ARBA00022813"/>
    </source>
</evidence>
<keyword evidence="8" id="KW-0677">Repeat</keyword>
<keyword evidence="22" id="KW-1185">Reference proteome</keyword>
<keyword evidence="12" id="KW-0720">Serine protease</keyword>
<feature type="compositionally biased region" description="Basic and acidic residues" evidence="19">
    <location>
        <begin position="933"/>
        <end position="945"/>
    </location>
</feature>
<dbReference type="Pfam" id="PF21240">
    <property type="entry name" value="Nup98_GLEBS"/>
    <property type="match status" value="1"/>
</dbReference>
<evidence type="ECO:0000259" key="20">
    <source>
        <dbReference type="PROSITE" id="PS51434"/>
    </source>
</evidence>
<dbReference type="FunFam" id="3.30.1610.10:FF:000001">
    <property type="entry name" value="Nuclear pore complex protein Nup98-Nup96"/>
    <property type="match status" value="1"/>
</dbReference>
<keyword evidence="17" id="KW-0539">Nucleus</keyword>
<dbReference type="GO" id="GO:0015031">
    <property type="term" value="P:protein transport"/>
    <property type="evidence" value="ECO:0007669"/>
    <property type="project" value="UniProtKB-KW"/>
</dbReference>
<evidence type="ECO:0000313" key="22">
    <source>
        <dbReference type="Proteomes" id="UP001634394"/>
    </source>
</evidence>
<evidence type="ECO:0000256" key="9">
    <source>
        <dbReference type="ARBA" id="ARBA00022801"/>
    </source>
</evidence>
<feature type="domain" description="Peptidase S59" evidence="20">
    <location>
        <begin position="754"/>
        <end position="896"/>
    </location>
</feature>
<dbReference type="GO" id="GO:0005654">
    <property type="term" value="C:nucleoplasm"/>
    <property type="evidence" value="ECO:0007669"/>
    <property type="project" value="UniProtKB-SubCell"/>
</dbReference>
<feature type="region of interest" description="Disordered" evidence="19">
    <location>
        <begin position="902"/>
        <end position="974"/>
    </location>
</feature>
<comment type="caution">
    <text evidence="21">The sequence shown here is derived from an EMBL/GenBank/DDBJ whole genome shotgun (WGS) entry which is preliminary data.</text>
</comment>
<dbReference type="GO" id="GO:0008236">
    <property type="term" value="F:serine-type peptidase activity"/>
    <property type="evidence" value="ECO:0007669"/>
    <property type="project" value="UniProtKB-KW"/>
</dbReference>
<dbReference type="FunFam" id="1.10.10.2360:FF:000001">
    <property type="entry name" value="Nuclear pore complex protein Nup98-Nup96"/>
    <property type="match status" value="1"/>
</dbReference>
<dbReference type="GO" id="GO:0051028">
    <property type="term" value="P:mRNA transport"/>
    <property type="evidence" value="ECO:0007669"/>
    <property type="project" value="UniProtKB-KW"/>
</dbReference>
<evidence type="ECO:0000256" key="19">
    <source>
        <dbReference type="SAM" id="MobiDB-lite"/>
    </source>
</evidence>
<evidence type="ECO:0000256" key="15">
    <source>
        <dbReference type="ARBA" id="ARBA00023132"/>
    </source>
</evidence>
<dbReference type="EMBL" id="JBJQND010000004">
    <property type="protein sequence ID" value="KAL3880557.1"/>
    <property type="molecule type" value="Genomic_DNA"/>
</dbReference>